<name>A0A1M5S8Z1_9FLAO</name>
<organism evidence="6 7">
    <name type="scientific">Chryseobacterium oranimense</name>
    <dbReference type="NCBI Taxonomy" id="421058"/>
    <lineage>
        <taxon>Bacteria</taxon>
        <taxon>Pseudomonadati</taxon>
        <taxon>Bacteroidota</taxon>
        <taxon>Flavobacteriia</taxon>
        <taxon>Flavobacteriales</taxon>
        <taxon>Weeksellaceae</taxon>
        <taxon>Chryseobacterium group</taxon>
        <taxon>Chryseobacterium</taxon>
    </lineage>
</organism>
<dbReference type="GO" id="GO:0016020">
    <property type="term" value="C:membrane"/>
    <property type="evidence" value="ECO:0007669"/>
    <property type="project" value="UniProtKB-SubCell"/>
</dbReference>
<feature type="transmembrane region" description="Helical" evidence="5">
    <location>
        <begin position="88"/>
        <end position="106"/>
    </location>
</feature>
<dbReference type="STRING" id="421058.SAMN05421866_2683"/>
<feature type="transmembrane region" description="Helical" evidence="5">
    <location>
        <begin position="20"/>
        <end position="39"/>
    </location>
</feature>
<gene>
    <name evidence="6" type="ORF">SAMN05421866_2683</name>
</gene>
<evidence type="ECO:0000313" key="7">
    <source>
        <dbReference type="Proteomes" id="UP000184047"/>
    </source>
</evidence>
<dbReference type="eggNOG" id="ENOG5032S86">
    <property type="taxonomic scope" value="Bacteria"/>
</dbReference>
<evidence type="ECO:0000313" key="6">
    <source>
        <dbReference type="EMBL" id="SHH35087.1"/>
    </source>
</evidence>
<feature type="transmembrane region" description="Helical" evidence="5">
    <location>
        <begin position="113"/>
        <end position="131"/>
    </location>
</feature>
<keyword evidence="2 5" id="KW-0812">Transmembrane</keyword>
<protein>
    <submittedName>
        <fullName evidence="6">DoxX-like family protein</fullName>
    </submittedName>
</protein>
<comment type="subcellular location">
    <subcellularLocation>
        <location evidence="1">Membrane</location>
        <topology evidence="1">Multi-pass membrane protein</topology>
    </subcellularLocation>
</comment>
<dbReference type="Pfam" id="PF13564">
    <property type="entry name" value="DoxX_2"/>
    <property type="match status" value="1"/>
</dbReference>
<evidence type="ECO:0000256" key="2">
    <source>
        <dbReference type="ARBA" id="ARBA00022692"/>
    </source>
</evidence>
<feature type="transmembrane region" description="Helical" evidence="5">
    <location>
        <begin position="60"/>
        <end position="82"/>
    </location>
</feature>
<evidence type="ECO:0000256" key="3">
    <source>
        <dbReference type="ARBA" id="ARBA00022989"/>
    </source>
</evidence>
<dbReference type="Proteomes" id="UP000184047">
    <property type="component" value="Unassembled WGS sequence"/>
</dbReference>
<keyword evidence="3 5" id="KW-1133">Transmembrane helix</keyword>
<evidence type="ECO:0000256" key="5">
    <source>
        <dbReference type="SAM" id="Phobius"/>
    </source>
</evidence>
<sequence>MDNVIYLKSVIHFLTFKHEIMIVRIINAILILFAVCMGIKQGYAMVAGKSEMIEMFGKWGFNKAALVINGSITIIAALLILFPKTFVWGNFLMAAGILLIICLHLLDKDLKGVLIELPFLILNLAVIYLQYPLKNA</sequence>
<keyword evidence="4 5" id="KW-0472">Membrane</keyword>
<evidence type="ECO:0000256" key="4">
    <source>
        <dbReference type="ARBA" id="ARBA00023136"/>
    </source>
</evidence>
<proteinExistence type="predicted"/>
<reference evidence="7" key="1">
    <citation type="submission" date="2016-11" db="EMBL/GenBank/DDBJ databases">
        <authorList>
            <person name="Varghese N."/>
            <person name="Submissions S."/>
        </authorList>
    </citation>
    <scope>NUCLEOTIDE SEQUENCE [LARGE SCALE GENOMIC DNA]</scope>
    <source>
        <strain evidence="7">DSM 19055</strain>
    </source>
</reference>
<dbReference type="InterPro" id="IPR032808">
    <property type="entry name" value="DoxX"/>
</dbReference>
<evidence type="ECO:0000256" key="1">
    <source>
        <dbReference type="ARBA" id="ARBA00004141"/>
    </source>
</evidence>
<accession>A0A1M5S8Z1</accession>
<keyword evidence="7" id="KW-1185">Reference proteome</keyword>
<dbReference type="AlphaFoldDB" id="A0A1M5S8Z1"/>
<dbReference type="EMBL" id="FQWT01000003">
    <property type="protein sequence ID" value="SHH35087.1"/>
    <property type="molecule type" value="Genomic_DNA"/>
</dbReference>